<dbReference type="Pfam" id="PF05305">
    <property type="entry name" value="DUF732"/>
    <property type="match status" value="1"/>
</dbReference>
<dbReference type="STRING" id="258533.BN977_04750"/>
<dbReference type="eggNOG" id="ENOG5032K6K">
    <property type="taxonomic scope" value="Bacteria"/>
</dbReference>
<evidence type="ECO:0000313" key="3">
    <source>
        <dbReference type="EMBL" id="CDO09922.1"/>
    </source>
</evidence>
<keyword evidence="1" id="KW-0732">Signal</keyword>
<feature type="domain" description="DUF732" evidence="2">
    <location>
        <begin position="36"/>
        <end position="106"/>
    </location>
</feature>
<evidence type="ECO:0000259" key="2">
    <source>
        <dbReference type="Pfam" id="PF05305"/>
    </source>
</evidence>
<gene>
    <name evidence="3" type="ORF">BN977_04750</name>
</gene>
<dbReference type="Proteomes" id="UP000028870">
    <property type="component" value="Unassembled WGS sequence"/>
</dbReference>
<protein>
    <recommendedName>
        <fullName evidence="2">DUF732 domain-containing protein</fullName>
    </recommendedName>
</protein>
<comment type="caution">
    <text evidence="3">The sequence shown here is derived from an EMBL/GenBank/DDBJ whole genome shotgun (WGS) entry which is preliminary data.</text>
</comment>
<accession>W9B4B7</accession>
<dbReference type="OrthoDB" id="4630910at2"/>
<dbReference type="EMBL" id="CCBB010000003">
    <property type="protein sequence ID" value="CDO09922.1"/>
    <property type="molecule type" value="Genomic_DNA"/>
</dbReference>
<evidence type="ECO:0000256" key="1">
    <source>
        <dbReference type="SAM" id="SignalP"/>
    </source>
</evidence>
<sequence length="123" mass="12149">MTTTRISKTAARAALTAGTLGVAAVLAAGAATAAPADDQFLAALAQQGIGFGNSQSATAVAHHVCDALAGGMEPSDISRHLAAANSGIDQQTGVVITVLAAQSYCPRFVHQLANGATVVGPDH</sequence>
<name>W9B4B7_MYCCO</name>
<dbReference type="InterPro" id="IPR007969">
    <property type="entry name" value="DUF732"/>
</dbReference>
<reference evidence="3" key="2">
    <citation type="submission" date="2014-03" db="EMBL/GenBank/DDBJ databases">
        <authorList>
            <person name="Urmite Genomes"/>
        </authorList>
    </citation>
    <scope>NUCLEOTIDE SEQUENCE</scope>
    <source>
        <strain evidence="3">DSM 44829</strain>
    </source>
</reference>
<proteinExistence type="predicted"/>
<keyword evidence="4" id="KW-1185">Reference proteome</keyword>
<feature type="signal peptide" evidence="1">
    <location>
        <begin position="1"/>
        <end position="33"/>
    </location>
</feature>
<evidence type="ECO:0000313" key="4">
    <source>
        <dbReference type="Proteomes" id="UP000028870"/>
    </source>
</evidence>
<feature type="chain" id="PRO_5004919940" description="DUF732 domain-containing protein" evidence="1">
    <location>
        <begin position="34"/>
        <end position="123"/>
    </location>
</feature>
<organism evidence="3 4">
    <name type="scientific">Mycolicibacterium cosmeticum</name>
    <dbReference type="NCBI Taxonomy" id="258533"/>
    <lineage>
        <taxon>Bacteria</taxon>
        <taxon>Bacillati</taxon>
        <taxon>Actinomycetota</taxon>
        <taxon>Actinomycetes</taxon>
        <taxon>Mycobacteriales</taxon>
        <taxon>Mycobacteriaceae</taxon>
        <taxon>Mycolicibacterium</taxon>
    </lineage>
</organism>
<dbReference type="AlphaFoldDB" id="W9B4B7"/>
<reference evidence="3" key="1">
    <citation type="submission" date="2014-03" db="EMBL/GenBank/DDBJ databases">
        <title>Draft Genome Sequence of Mycobacterium cosmeticum DSM 44829.</title>
        <authorList>
            <person name="Croce O."/>
            <person name="Robert C."/>
            <person name="Raoult D."/>
            <person name="Drancourt M."/>
        </authorList>
    </citation>
    <scope>NUCLEOTIDE SEQUENCE [LARGE SCALE GENOMIC DNA]</scope>
    <source>
        <strain evidence="3">DSM 44829</strain>
    </source>
</reference>
<dbReference type="RefSeq" id="WP_036401852.1">
    <property type="nucleotide sequence ID" value="NZ_CCBB010000003.1"/>
</dbReference>